<feature type="transmembrane region" description="Helical" evidence="6">
    <location>
        <begin position="229"/>
        <end position="251"/>
    </location>
</feature>
<dbReference type="AlphaFoldDB" id="M3UZ86"/>
<evidence type="ECO:0000313" key="7">
    <source>
        <dbReference type="EMBL" id="GAC81257.1"/>
    </source>
</evidence>
<keyword evidence="5 6" id="KW-0472">Membrane</keyword>
<feature type="transmembrane region" description="Helical" evidence="6">
    <location>
        <begin position="42"/>
        <end position="71"/>
    </location>
</feature>
<evidence type="ECO:0000256" key="4">
    <source>
        <dbReference type="ARBA" id="ARBA00022989"/>
    </source>
</evidence>
<accession>M3UZ86</accession>
<comment type="subcellular location">
    <subcellularLocation>
        <location evidence="1">Cell membrane</location>
        <topology evidence="1">Multi-pass membrane protein</topology>
    </subcellularLocation>
</comment>
<dbReference type="STRING" id="410332.SAMN04488550_1454"/>
<keyword evidence="8" id="KW-1185">Reference proteome</keyword>
<name>M3UZ86_GORML</name>
<dbReference type="eggNOG" id="COG1295">
    <property type="taxonomic scope" value="Bacteria"/>
</dbReference>
<keyword evidence="2" id="KW-1003">Cell membrane</keyword>
<reference evidence="7 8" key="1">
    <citation type="submission" date="2013-02" db="EMBL/GenBank/DDBJ databases">
        <title>Whole genome shotgun sequence of Gordonia malaquae NBRC 108250.</title>
        <authorList>
            <person name="Yoshida I."/>
            <person name="Hosoyama A."/>
            <person name="Tsuchikane K."/>
            <person name="Ando Y."/>
            <person name="Baba S."/>
            <person name="Ohji S."/>
            <person name="Hamada M."/>
            <person name="Tamura T."/>
            <person name="Yamazoe A."/>
            <person name="Yamazaki S."/>
            <person name="Fujita N."/>
        </authorList>
    </citation>
    <scope>NUCLEOTIDE SEQUENCE [LARGE SCALE GENOMIC DNA]</scope>
    <source>
        <strain evidence="7 8">NBRC 108250</strain>
    </source>
</reference>
<keyword evidence="3 6" id="KW-0812">Transmembrane</keyword>
<dbReference type="PANTHER" id="PTHR30213:SF1">
    <property type="entry name" value="INNER MEMBRANE PROTEIN YHJD"/>
    <property type="match status" value="1"/>
</dbReference>
<dbReference type="RefSeq" id="WP_008380878.1">
    <property type="nucleotide sequence ID" value="NZ_BAOP01000031.1"/>
</dbReference>
<feature type="transmembrane region" description="Helical" evidence="6">
    <location>
        <begin position="263"/>
        <end position="285"/>
    </location>
</feature>
<feature type="transmembrane region" description="Helical" evidence="6">
    <location>
        <begin position="110"/>
        <end position="129"/>
    </location>
</feature>
<keyword evidence="4 6" id="KW-1133">Transmembrane helix</keyword>
<evidence type="ECO:0000256" key="1">
    <source>
        <dbReference type="ARBA" id="ARBA00004651"/>
    </source>
</evidence>
<proteinExistence type="predicted"/>
<organism evidence="7 8">
    <name type="scientific">Gordonia malaquae NBRC 108250</name>
    <dbReference type="NCBI Taxonomy" id="1223542"/>
    <lineage>
        <taxon>Bacteria</taxon>
        <taxon>Bacillati</taxon>
        <taxon>Actinomycetota</taxon>
        <taxon>Actinomycetes</taxon>
        <taxon>Mycobacteriales</taxon>
        <taxon>Gordoniaceae</taxon>
        <taxon>Gordonia</taxon>
    </lineage>
</organism>
<comment type="caution">
    <text evidence="7">The sequence shown here is derived from an EMBL/GenBank/DDBJ whole genome shotgun (WGS) entry which is preliminary data.</text>
</comment>
<dbReference type="Proteomes" id="UP000035009">
    <property type="component" value="Unassembled WGS sequence"/>
</dbReference>
<evidence type="ECO:0000313" key="8">
    <source>
        <dbReference type="Proteomes" id="UP000035009"/>
    </source>
</evidence>
<evidence type="ECO:0000256" key="2">
    <source>
        <dbReference type="ARBA" id="ARBA00022475"/>
    </source>
</evidence>
<evidence type="ECO:0000256" key="3">
    <source>
        <dbReference type="ARBA" id="ARBA00022692"/>
    </source>
</evidence>
<dbReference type="EMBL" id="BAOP01000031">
    <property type="protein sequence ID" value="GAC81257.1"/>
    <property type="molecule type" value="Genomic_DNA"/>
</dbReference>
<evidence type="ECO:0000256" key="6">
    <source>
        <dbReference type="SAM" id="Phobius"/>
    </source>
</evidence>
<protein>
    <submittedName>
        <fullName evidence="7">Putative ribonuclease</fullName>
    </submittedName>
</protein>
<dbReference type="Pfam" id="PF03631">
    <property type="entry name" value="Virul_fac_BrkB"/>
    <property type="match status" value="1"/>
</dbReference>
<feature type="transmembrane region" description="Helical" evidence="6">
    <location>
        <begin position="195"/>
        <end position="217"/>
    </location>
</feature>
<dbReference type="OrthoDB" id="4127374at2"/>
<gene>
    <name evidence="7" type="ORF">GM1_031_00100</name>
</gene>
<dbReference type="PANTHER" id="PTHR30213">
    <property type="entry name" value="INNER MEMBRANE PROTEIN YHJD"/>
    <property type="match status" value="1"/>
</dbReference>
<dbReference type="GO" id="GO:0005886">
    <property type="term" value="C:plasma membrane"/>
    <property type="evidence" value="ECO:0007669"/>
    <property type="project" value="UniProtKB-SubCell"/>
</dbReference>
<evidence type="ECO:0000256" key="5">
    <source>
        <dbReference type="ARBA" id="ARBA00023136"/>
    </source>
</evidence>
<feature type="transmembrane region" description="Helical" evidence="6">
    <location>
        <begin position="150"/>
        <end position="175"/>
    </location>
</feature>
<dbReference type="InterPro" id="IPR017039">
    <property type="entry name" value="Virul_fac_BrkB"/>
</dbReference>
<sequence>MDRIKALVADLPALLERLKARWPLLAHVMGMLDHYTARRGNAYAAAISFIGILSLVPVLMVSFAIAAFVLARQPEVIDDITDAVLRKVPGELGKQLNDVIDSAIASRRTVGVVGLVSAAFTGLGWMALVRNALSEMWGGRRKRNAVLGKVYDLGMFVGMGLLFVLTIALTVFTTGPLGDAVLEFLGIDDTQWGRVLLRLTSIVVSVLATWLLFIVVLSQMPLQTIPVRAVAVSALAIAIAFEALKSLGAVYLSSVLSSPAGAAFGPILGVMVFAYLASRIVLYGAAWSASDPKHADLLTADEVEGEGEPDKGPVYLAPVYEAPSAPRTREILTAAGIGAAIGAIASRRRR</sequence>